<dbReference type="PANTHER" id="PTHR47561:SF1">
    <property type="entry name" value="POLYSACCHARIDE DEACETYLASE FAMILY PROTEIN (AFU_ORTHOLOGUE AFUA_6G05030)"/>
    <property type="match status" value="1"/>
</dbReference>
<feature type="domain" description="NodB homology" evidence="1">
    <location>
        <begin position="64"/>
        <end position="287"/>
    </location>
</feature>
<dbReference type="GO" id="GO:0016810">
    <property type="term" value="F:hydrolase activity, acting on carbon-nitrogen (but not peptide) bonds"/>
    <property type="evidence" value="ECO:0007669"/>
    <property type="project" value="InterPro"/>
</dbReference>
<dbReference type="CDD" id="cd10938">
    <property type="entry name" value="CE4_HpPgdA_like"/>
    <property type="match status" value="1"/>
</dbReference>
<gene>
    <name evidence="2" type="ORF">A3F84_00365</name>
</gene>
<dbReference type="InterPro" id="IPR002509">
    <property type="entry name" value="NODB_dom"/>
</dbReference>
<dbReference type="PROSITE" id="PS51677">
    <property type="entry name" value="NODB"/>
    <property type="match status" value="1"/>
</dbReference>
<sequence length="305" mass="34552">MHKTDATAPIWQWTLEQIQAVANRVQAGEDLTPAHWPDNAQVAVALSFDFDAETGWLRRGQHSPASMARGAYGARVGIPRILGLLDRYGLPATFFVPAVAAQLHPQAVDAILAQERHEIGVHGWIHELAQELTGEEERELSERAFDFWKARVGKPPAGIRTPSWDFTPHTLGIIRGLGFVYDSSLMADDRPYELVAAGEPTGIVELPVEWLLDDYPYFQIDPARGSRPCIHPDAVYRIWQEEFEMAYRENTLFLLTMHPQVIGHRSRLSMLERLIEYLLEKPGVWFATHEAVAKYVLERAGRVQR</sequence>
<evidence type="ECO:0000313" key="2">
    <source>
        <dbReference type="EMBL" id="OGG46875.1"/>
    </source>
</evidence>
<dbReference type="AlphaFoldDB" id="A0A1F6CCA2"/>
<dbReference type="Gene3D" id="3.20.20.370">
    <property type="entry name" value="Glycoside hydrolase/deacetylase"/>
    <property type="match status" value="1"/>
</dbReference>
<dbReference type="Pfam" id="PF01522">
    <property type="entry name" value="Polysacc_deac_1"/>
    <property type="match status" value="1"/>
</dbReference>
<organism evidence="2 3">
    <name type="scientific">Handelsmanbacteria sp. (strain RIFCSPLOWO2_12_FULL_64_10)</name>
    <dbReference type="NCBI Taxonomy" id="1817868"/>
    <lineage>
        <taxon>Bacteria</taxon>
        <taxon>Candidatus Handelsmaniibacteriota</taxon>
    </lineage>
</organism>
<name>A0A1F6CCA2_HANXR</name>
<dbReference type="InterPro" id="IPR011330">
    <property type="entry name" value="Glyco_hydro/deAcase_b/a-brl"/>
</dbReference>
<dbReference type="EMBL" id="MFKF01000282">
    <property type="protein sequence ID" value="OGG46875.1"/>
    <property type="molecule type" value="Genomic_DNA"/>
</dbReference>
<evidence type="ECO:0000259" key="1">
    <source>
        <dbReference type="PROSITE" id="PS51677"/>
    </source>
</evidence>
<accession>A0A1F6CCA2</accession>
<reference evidence="2 3" key="1">
    <citation type="journal article" date="2016" name="Nat. Commun.">
        <title>Thousands of microbial genomes shed light on interconnected biogeochemical processes in an aquifer system.</title>
        <authorList>
            <person name="Anantharaman K."/>
            <person name="Brown C.T."/>
            <person name="Hug L.A."/>
            <person name="Sharon I."/>
            <person name="Castelle C.J."/>
            <person name="Probst A.J."/>
            <person name="Thomas B.C."/>
            <person name="Singh A."/>
            <person name="Wilkins M.J."/>
            <person name="Karaoz U."/>
            <person name="Brodie E.L."/>
            <person name="Williams K.H."/>
            <person name="Hubbard S.S."/>
            <person name="Banfield J.F."/>
        </authorList>
    </citation>
    <scope>NUCLEOTIDE SEQUENCE [LARGE SCALE GENOMIC DNA]</scope>
    <source>
        <strain evidence="3">RIFCSPLOWO2_12_FULL_64_10</strain>
    </source>
</reference>
<dbReference type="Proteomes" id="UP000178606">
    <property type="component" value="Unassembled WGS sequence"/>
</dbReference>
<comment type="caution">
    <text evidence="2">The sequence shown here is derived from an EMBL/GenBank/DDBJ whole genome shotgun (WGS) entry which is preliminary data.</text>
</comment>
<protein>
    <submittedName>
        <fullName evidence="2">Polysaccharide deacetylase</fullName>
    </submittedName>
</protein>
<dbReference type="SUPFAM" id="SSF88713">
    <property type="entry name" value="Glycoside hydrolase/deacetylase"/>
    <property type="match status" value="1"/>
</dbReference>
<evidence type="ECO:0000313" key="3">
    <source>
        <dbReference type="Proteomes" id="UP000178606"/>
    </source>
</evidence>
<dbReference type="InterPro" id="IPR037950">
    <property type="entry name" value="PgdA-like"/>
</dbReference>
<proteinExistence type="predicted"/>
<dbReference type="PANTHER" id="PTHR47561">
    <property type="entry name" value="POLYSACCHARIDE DEACETYLASE FAMILY PROTEIN (AFU_ORTHOLOGUE AFUA_6G05030)"/>
    <property type="match status" value="1"/>
</dbReference>
<dbReference type="GO" id="GO:0005975">
    <property type="term" value="P:carbohydrate metabolic process"/>
    <property type="evidence" value="ECO:0007669"/>
    <property type="project" value="InterPro"/>
</dbReference>